<dbReference type="AlphaFoldDB" id="A0A1I1RYY5"/>
<evidence type="ECO:0000313" key="1">
    <source>
        <dbReference type="EMBL" id="SFD37528.1"/>
    </source>
</evidence>
<evidence type="ECO:0000313" key="2">
    <source>
        <dbReference type="Proteomes" id="UP000199263"/>
    </source>
</evidence>
<gene>
    <name evidence="1" type="ORF">SAMN05421842_13818</name>
</gene>
<dbReference type="OrthoDB" id="1931767at2"/>
<dbReference type="Proteomes" id="UP000199263">
    <property type="component" value="Unassembled WGS sequence"/>
</dbReference>
<accession>A0A1I1RYY5</accession>
<dbReference type="EMBL" id="FOMG01000038">
    <property type="protein sequence ID" value="SFD37528.1"/>
    <property type="molecule type" value="Genomic_DNA"/>
</dbReference>
<protein>
    <submittedName>
        <fullName evidence="1">Uncharacterized protein</fullName>
    </submittedName>
</protein>
<proteinExistence type="predicted"/>
<name>A0A1I1RYY5_9CLOT</name>
<keyword evidence="2" id="KW-1185">Reference proteome</keyword>
<sequence>MKGRKLSNIEKKIYIRKKILNLLLSWFSPTNKLMVILSCNLDKHIAIYQKNLSLKHKHNKLVVTIFKYSVA</sequence>
<reference evidence="1 2" key="1">
    <citation type="submission" date="2016-10" db="EMBL/GenBank/DDBJ databases">
        <authorList>
            <person name="de Groot N.N."/>
        </authorList>
    </citation>
    <scope>NUCLEOTIDE SEQUENCE [LARGE SCALE GENOMIC DNA]</scope>
    <source>
        <strain evidence="1 2">DSM 12992</strain>
    </source>
</reference>
<organism evidence="1 2">
    <name type="scientific">Clostridium uliginosum</name>
    <dbReference type="NCBI Taxonomy" id="119641"/>
    <lineage>
        <taxon>Bacteria</taxon>
        <taxon>Bacillati</taxon>
        <taxon>Bacillota</taxon>
        <taxon>Clostridia</taxon>
        <taxon>Eubacteriales</taxon>
        <taxon>Clostridiaceae</taxon>
        <taxon>Clostridium</taxon>
    </lineage>
</organism>